<evidence type="ECO:0000313" key="10">
    <source>
        <dbReference type="Proteomes" id="UP000019478"/>
    </source>
</evidence>
<dbReference type="NCBIfam" id="TIGR00231">
    <property type="entry name" value="small_GTP"/>
    <property type="match status" value="1"/>
</dbReference>
<organism evidence="9 10">
    <name type="scientific">Capronia epimyces CBS 606.96</name>
    <dbReference type="NCBI Taxonomy" id="1182542"/>
    <lineage>
        <taxon>Eukaryota</taxon>
        <taxon>Fungi</taxon>
        <taxon>Dikarya</taxon>
        <taxon>Ascomycota</taxon>
        <taxon>Pezizomycotina</taxon>
        <taxon>Eurotiomycetes</taxon>
        <taxon>Chaetothyriomycetidae</taxon>
        <taxon>Chaetothyriales</taxon>
        <taxon>Herpotrichiellaceae</taxon>
        <taxon>Capronia</taxon>
    </lineage>
</organism>
<keyword evidence="3" id="KW-0342">GTP-binding</keyword>
<sequence>MANDEYDFLFKVVLIGDSGVGKSNLLSRFTRNEFNLDSKSTIGVEFATRSIQVDTKTIKAQIWDTAGQERYRAITSAYYRGAVGALLVYDISKRQTYDNVTRWLKELRDHADANIVIMLVGNKSDLRHLRAVPTEEAKQFASENNLSFIETSALDASNVELAFQNILTGKFIGHVLVSILTYAAEIYRIVSSKALDSGDAAQAPTGGVKIDMTPSGTPDAKGNKCC</sequence>
<evidence type="ECO:0000256" key="1">
    <source>
        <dbReference type="ARBA" id="ARBA00006270"/>
    </source>
</evidence>
<evidence type="ECO:0000256" key="7">
    <source>
        <dbReference type="ARBA" id="ARBA00037868"/>
    </source>
</evidence>
<dbReference type="Proteomes" id="UP000019478">
    <property type="component" value="Unassembled WGS sequence"/>
</dbReference>
<dbReference type="PROSITE" id="PS51419">
    <property type="entry name" value="RAB"/>
    <property type="match status" value="1"/>
</dbReference>
<dbReference type="FunFam" id="3.40.50.300:FF:000085">
    <property type="entry name" value="Putative ras-related protein rab-11a"/>
    <property type="match status" value="1"/>
</dbReference>
<evidence type="ECO:0000313" key="9">
    <source>
        <dbReference type="EMBL" id="EXJ80038.1"/>
    </source>
</evidence>
<protein>
    <submittedName>
        <fullName evidence="9">Ras-like protein Rab-11B</fullName>
    </submittedName>
</protein>
<evidence type="ECO:0000256" key="4">
    <source>
        <dbReference type="ARBA" id="ARBA00023136"/>
    </source>
</evidence>
<name>W9XIK2_9EURO</name>
<dbReference type="RefSeq" id="XP_007736612.1">
    <property type="nucleotide sequence ID" value="XM_007738422.1"/>
</dbReference>
<dbReference type="STRING" id="1182542.W9XIK2"/>
<dbReference type="InterPro" id="IPR001806">
    <property type="entry name" value="Small_GTPase"/>
</dbReference>
<gene>
    <name evidence="9" type="ORF">A1O3_08324</name>
</gene>
<dbReference type="CDD" id="cd01868">
    <property type="entry name" value="Rab11_like"/>
    <property type="match status" value="1"/>
</dbReference>
<comment type="caution">
    <text evidence="9">The sequence shown here is derived from an EMBL/GenBank/DDBJ whole genome shotgun (WGS) entry which is preliminary data.</text>
</comment>
<evidence type="ECO:0000256" key="5">
    <source>
        <dbReference type="ARBA" id="ARBA00023288"/>
    </source>
</evidence>
<dbReference type="GeneID" id="19172412"/>
<keyword evidence="10" id="KW-1185">Reference proteome</keyword>
<keyword evidence="6" id="KW-0636">Prenylation</keyword>
<dbReference type="SMART" id="SM00174">
    <property type="entry name" value="RHO"/>
    <property type="match status" value="1"/>
</dbReference>
<evidence type="ECO:0000256" key="3">
    <source>
        <dbReference type="ARBA" id="ARBA00023134"/>
    </source>
</evidence>
<dbReference type="SMART" id="SM00175">
    <property type="entry name" value="RAB"/>
    <property type="match status" value="1"/>
</dbReference>
<evidence type="ECO:0000256" key="6">
    <source>
        <dbReference type="ARBA" id="ARBA00023289"/>
    </source>
</evidence>
<dbReference type="AlphaFoldDB" id="W9XIK2"/>
<dbReference type="InterPro" id="IPR027417">
    <property type="entry name" value="P-loop_NTPase"/>
</dbReference>
<reference evidence="9 10" key="1">
    <citation type="submission" date="2013-03" db="EMBL/GenBank/DDBJ databases">
        <title>The Genome Sequence of Capronia epimyces CBS 606.96.</title>
        <authorList>
            <consortium name="The Broad Institute Genomics Platform"/>
            <person name="Cuomo C."/>
            <person name="de Hoog S."/>
            <person name="Gorbushina A."/>
            <person name="Walker B."/>
            <person name="Young S.K."/>
            <person name="Zeng Q."/>
            <person name="Gargeya S."/>
            <person name="Fitzgerald M."/>
            <person name="Haas B."/>
            <person name="Abouelleil A."/>
            <person name="Allen A.W."/>
            <person name="Alvarado L."/>
            <person name="Arachchi H.M."/>
            <person name="Berlin A.M."/>
            <person name="Chapman S.B."/>
            <person name="Gainer-Dewar J."/>
            <person name="Goldberg J."/>
            <person name="Griggs A."/>
            <person name="Gujja S."/>
            <person name="Hansen M."/>
            <person name="Howarth C."/>
            <person name="Imamovic A."/>
            <person name="Ireland A."/>
            <person name="Larimer J."/>
            <person name="McCowan C."/>
            <person name="Murphy C."/>
            <person name="Pearson M."/>
            <person name="Poon T.W."/>
            <person name="Priest M."/>
            <person name="Roberts A."/>
            <person name="Saif S."/>
            <person name="Shea T."/>
            <person name="Sisk P."/>
            <person name="Sykes S."/>
            <person name="Wortman J."/>
            <person name="Nusbaum C."/>
            <person name="Birren B."/>
        </authorList>
    </citation>
    <scope>NUCLEOTIDE SEQUENCE [LARGE SCALE GENOMIC DNA]</scope>
    <source>
        <strain evidence="9 10">CBS 606.96</strain>
    </source>
</reference>
<keyword evidence="2" id="KW-0547">Nucleotide-binding</keyword>
<dbReference type="GO" id="GO:0005525">
    <property type="term" value="F:GTP binding"/>
    <property type="evidence" value="ECO:0007669"/>
    <property type="project" value="UniProtKB-KW"/>
</dbReference>
<keyword evidence="5" id="KW-0449">Lipoprotein</keyword>
<comment type="subcellular location">
    <subcellularLocation>
        <location evidence="7">Endomembrane system</location>
        <topology evidence="7">Lipid-anchor</topology>
    </subcellularLocation>
</comment>
<evidence type="ECO:0000256" key="8">
    <source>
        <dbReference type="SAM" id="MobiDB-lite"/>
    </source>
</evidence>
<dbReference type="EMBL" id="AMGY01000007">
    <property type="protein sequence ID" value="EXJ80038.1"/>
    <property type="molecule type" value="Genomic_DNA"/>
</dbReference>
<proteinExistence type="inferred from homology"/>
<dbReference type="SUPFAM" id="SSF52540">
    <property type="entry name" value="P-loop containing nucleoside triphosphate hydrolases"/>
    <property type="match status" value="1"/>
</dbReference>
<dbReference type="InterPro" id="IPR005225">
    <property type="entry name" value="Small_GTP-bd"/>
</dbReference>
<dbReference type="PANTHER" id="PTHR47979">
    <property type="entry name" value="DRAB11-RELATED"/>
    <property type="match status" value="1"/>
</dbReference>
<dbReference type="SMART" id="SM00173">
    <property type="entry name" value="RAS"/>
    <property type="match status" value="1"/>
</dbReference>
<dbReference type="SMART" id="SM00176">
    <property type="entry name" value="RAN"/>
    <property type="match status" value="1"/>
</dbReference>
<dbReference type="InterPro" id="IPR050209">
    <property type="entry name" value="Rab_GTPases_membrane_traffic"/>
</dbReference>
<dbReference type="PROSITE" id="PS51421">
    <property type="entry name" value="RAS"/>
    <property type="match status" value="1"/>
</dbReference>
<comment type="similarity">
    <text evidence="1">Belongs to the small GTPase superfamily. Rab family.</text>
</comment>
<keyword evidence="4" id="KW-0472">Membrane</keyword>
<dbReference type="GO" id="GO:0012505">
    <property type="term" value="C:endomembrane system"/>
    <property type="evidence" value="ECO:0007669"/>
    <property type="project" value="UniProtKB-SubCell"/>
</dbReference>
<dbReference type="OrthoDB" id="9989112at2759"/>
<dbReference type="PROSITE" id="PS51420">
    <property type="entry name" value="RHO"/>
    <property type="match status" value="1"/>
</dbReference>
<dbReference type="Gene3D" id="3.40.50.300">
    <property type="entry name" value="P-loop containing nucleotide triphosphate hydrolases"/>
    <property type="match status" value="1"/>
</dbReference>
<dbReference type="PRINTS" id="PR00449">
    <property type="entry name" value="RASTRNSFRMNG"/>
</dbReference>
<dbReference type="GO" id="GO:0031410">
    <property type="term" value="C:cytoplasmic vesicle"/>
    <property type="evidence" value="ECO:0007669"/>
    <property type="project" value="UniProtKB-ARBA"/>
</dbReference>
<accession>W9XIK2</accession>
<dbReference type="HOGENOM" id="CLU_041217_23_0_1"/>
<feature type="region of interest" description="Disordered" evidence="8">
    <location>
        <begin position="198"/>
        <end position="226"/>
    </location>
</feature>
<dbReference type="GO" id="GO:0003924">
    <property type="term" value="F:GTPase activity"/>
    <property type="evidence" value="ECO:0007669"/>
    <property type="project" value="InterPro"/>
</dbReference>
<dbReference type="eggNOG" id="KOG0087">
    <property type="taxonomic scope" value="Eukaryota"/>
</dbReference>
<evidence type="ECO:0000256" key="2">
    <source>
        <dbReference type="ARBA" id="ARBA00022741"/>
    </source>
</evidence>
<dbReference type="Pfam" id="PF00071">
    <property type="entry name" value="Ras"/>
    <property type="match status" value="1"/>
</dbReference>